<keyword evidence="3" id="KW-1185">Reference proteome</keyword>
<organism evidence="2 3">
    <name type="scientific">Mucuna pruriens</name>
    <name type="common">Velvet bean</name>
    <name type="synonym">Dolichos pruriens</name>
    <dbReference type="NCBI Taxonomy" id="157652"/>
    <lineage>
        <taxon>Eukaryota</taxon>
        <taxon>Viridiplantae</taxon>
        <taxon>Streptophyta</taxon>
        <taxon>Embryophyta</taxon>
        <taxon>Tracheophyta</taxon>
        <taxon>Spermatophyta</taxon>
        <taxon>Magnoliopsida</taxon>
        <taxon>eudicotyledons</taxon>
        <taxon>Gunneridae</taxon>
        <taxon>Pentapetalae</taxon>
        <taxon>rosids</taxon>
        <taxon>fabids</taxon>
        <taxon>Fabales</taxon>
        <taxon>Fabaceae</taxon>
        <taxon>Papilionoideae</taxon>
        <taxon>50 kb inversion clade</taxon>
        <taxon>NPAAA clade</taxon>
        <taxon>indigoferoid/millettioid clade</taxon>
        <taxon>Phaseoleae</taxon>
        <taxon>Mucuna</taxon>
    </lineage>
</organism>
<dbReference type="AlphaFoldDB" id="A0A371E0P4"/>
<dbReference type="EMBL" id="QJKJ01017622">
    <property type="protein sequence ID" value="RDX58318.1"/>
    <property type="molecule type" value="Genomic_DNA"/>
</dbReference>
<dbReference type="OrthoDB" id="2018698at2759"/>
<dbReference type="STRING" id="157652.A0A371E0P4"/>
<reference evidence="2" key="1">
    <citation type="submission" date="2018-05" db="EMBL/GenBank/DDBJ databases">
        <title>Draft genome of Mucuna pruriens seed.</title>
        <authorList>
            <person name="Nnadi N.E."/>
            <person name="Vos R."/>
            <person name="Hasami M.H."/>
            <person name="Devisetty U.K."/>
            <person name="Aguiy J.C."/>
        </authorList>
    </citation>
    <scope>NUCLEOTIDE SEQUENCE [LARGE SCALE GENOMIC DNA]</scope>
    <source>
        <strain evidence="2">JCA_2017</strain>
    </source>
</reference>
<protein>
    <submittedName>
        <fullName evidence="2">Uncharacterized protein</fullName>
    </submittedName>
</protein>
<feature type="region of interest" description="Disordered" evidence="1">
    <location>
        <begin position="34"/>
        <end position="59"/>
    </location>
</feature>
<feature type="compositionally biased region" description="Basic and acidic residues" evidence="1">
    <location>
        <begin position="38"/>
        <end position="47"/>
    </location>
</feature>
<gene>
    <name evidence="2" type="ORF">CR513_62376</name>
</gene>
<evidence type="ECO:0000313" key="3">
    <source>
        <dbReference type="Proteomes" id="UP000257109"/>
    </source>
</evidence>
<name>A0A371E0P4_MUCPR</name>
<sequence length="59" mass="6707">MFTGYLLGYAAFRALFNHSPAMNAAGGILGLMPTKQENPVRNRDHPFQHPRLRKTSRHD</sequence>
<evidence type="ECO:0000256" key="1">
    <source>
        <dbReference type="SAM" id="MobiDB-lite"/>
    </source>
</evidence>
<accession>A0A371E0P4</accession>
<feature type="non-terminal residue" evidence="2">
    <location>
        <position position="59"/>
    </location>
</feature>
<dbReference type="Proteomes" id="UP000257109">
    <property type="component" value="Unassembled WGS sequence"/>
</dbReference>
<comment type="caution">
    <text evidence="2">The sequence shown here is derived from an EMBL/GenBank/DDBJ whole genome shotgun (WGS) entry which is preliminary data.</text>
</comment>
<proteinExistence type="predicted"/>
<evidence type="ECO:0000313" key="2">
    <source>
        <dbReference type="EMBL" id="RDX58318.1"/>
    </source>
</evidence>
<feature type="compositionally biased region" description="Basic residues" evidence="1">
    <location>
        <begin position="48"/>
        <end position="59"/>
    </location>
</feature>